<evidence type="ECO:0000259" key="6">
    <source>
        <dbReference type="PROSITE" id="PS50016"/>
    </source>
</evidence>
<organism evidence="7 8">
    <name type="scientific">Allacma fusca</name>
    <dbReference type="NCBI Taxonomy" id="39272"/>
    <lineage>
        <taxon>Eukaryota</taxon>
        <taxon>Metazoa</taxon>
        <taxon>Ecdysozoa</taxon>
        <taxon>Arthropoda</taxon>
        <taxon>Hexapoda</taxon>
        <taxon>Collembola</taxon>
        <taxon>Symphypleona</taxon>
        <taxon>Sminthuridae</taxon>
        <taxon>Allacma</taxon>
    </lineage>
</organism>
<dbReference type="InterPro" id="IPR019786">
    <property type="entry name" value="Zinc_finger_PHD-type_CS"/>
</dbReference>
<name>A0A8J2L3X6_9HEXA</name>
<dbReference type="CDD" id="cd15517">
    <property type="entry name" value="PHD_TCF19_like"/>
    <property type="match status" value="1"/>
</dbReference>
<dbReference type="Pfam" id="PF00628">
    <property type="entry name" value="PHD"/>
    <property type="match status" value="1"/>
</dbReference>
<protein>
    <recommendedName>
        <fullName evidence="6">PHD-type domain-containing protein</fullName>
    </recommendedName>
</protein>
<dbReference type="PROSITE" id="PS50016">
    <property type="entry name" value="ZF_PHD_2"/>
    <property type="match status" value="1"/>
</dbReference>
<dbReference type="InterPro" id="IPR001965">
    <property type="entry name" value="Znf_PHD"/>
</dbReference>
<proteinExistence type="predicted"/>
<feature type="region of interest" description="Disordered" evidence="5">
    <location>
        <begin position="211"/>
        <end position="238"/>
    </location>
</feature>
<dbReference type="PROSITE" id="PS01359">
    <property type="entry name" value="ZF_PHD_1"/>
    <property type="match status" value="1"/>
</dbReference>
<evidence type="ECO:0000256" key="5">
    <source>
        <dbReference type="SAM" id="MobiDB-lite"/>
    </source>
</evidence>
<keyword evidence="2 4" id="KW-0863">Zinc-finger</keyword>
<evidence type="ECO:0000313" key="8">
    <source>
        <dbReference type="Proteomes" id="UP000708208"/>
    </source>
</evidence>
<reference evidence="7" key="1">
    <citation type="submission" date="2021-06" db="EMBL/GenBank/DDBJ databases">
        <authorList>
            <person name="Hodson N. C."/>
            <person name="Mongue J. A."/>
            <person name="Jaron S. K."/>
        </authorList>
    </citation>
    <scope>NUCLEOTIDE SEQUENCE</scope>
</reference>
<dbReference type="InterPro" id="IPR019787">
    <property type="entry name" value="Znf_PHD-finger"/>
</dbReference>
<evidence type="ECO:0000256" key="1">
    <source>
        <dbReference type="ARBA" id="ARBA00022723"/>
    </source>
</evidence>
<dbReference type="EMBL" id="CAJVCH010332184">
    <property type="protein sequence ID" value="CAG7787129.1"/>
    <property type="molecule type" value="Genomic_DNA"/>
</dbReference>
<evidence type="ECO:0000256" key="4">
    <source>
        <dbReference type="PROSITE-ProRule" id="PRU00146"/>
    </source>
</evidence>
<dbReference type="GO" id="GO:0008270">
    <property type="term" value="F:zinc ion binding"/>
    <property type="evidence" value="ECO:0007669"/>
    <property type="project" value="UniProtKB-KW"/>
</dbReference>
<feature type="domain" description="PHD-type" evidence="6">
    <location>
        <begin position="106"/>
        <end position="155"/>
    </location>
</feature>
<dbReference type="Proteomes" id="UP000708208">
    <property type="component" value="Unassembled WGS sequence"/>
</dbReference>
<comment type="caution">
    <text evidence="7">The sequence shown here is derived from an EMBL/GenBank/DDBJ whole genome shotgun (WGS) entry which is preliminary data.</text>
</comment>
<evidence type="ECO:0000313" key="7">
    <source>
        <dbReference type="EMBL" id="CAG7787129.1"/>
    </source>
</evidence>
<accession>A0A8J2L3X6</accession>
<dbReference type="AlphaFoldDB" id="A0A8J2L3X6"/>
<gene>
    <name evidence="7" type="ORF">AFUS01_LOCUS25647</name>
</gene>
<keyword evidence="1" id="KW-0479">Metal-binding</keyword>
<evidence type="ECO:0000256" key="2">
    <source>
        <dbReference type="ARBA" id="ARBA00022771"/>
    </source>
</evidence>
<dbReference type="SMART" id="SM00249">
    <property type="entry name" value="PHD"/>
    <property type="match status" value="1"/>
</dbReference>
<sequence>MVRPRKQRWSRAKVPTSTLVEAMAAISRVPLDWMQANLRKSGGVYDRLVRVFYVSATPLDRKLLWTMYTNNRDGIRTAYLRCIHEITGILPSPVAHSTPKPKKPKDERCGYCLGHAEGGWVQCGHCPTWYHDFCVRVDLTHVANTDWLCPKCSDISVVSLPSRVLHSVSVRRMAADEISAMVGRDVSGKMYKTPSVLTSLIPVEAIQVDPAQVPSPPGSDVENVEMESDKDDCVSSNSLDDFQVHSTASVKRRRPPLDPLRLVGKRQLDPEHFLRSTHKKINLYL</sequence>
<keyword evidence="3" id="KW-0862">Zinc</keyword>
<keyword evidence="8" id="KW-1185">Reference proteome</keyword>
<evidence type="ECO:0000256" key="3">
    <source>
        <dbReference type="ARBA" id="ARBA00022833"/>
    </source>
</evidence>